<gene>
    <name evidence="6" type="ORF">TH19_22950</name>
</gene>
<dbReference type="Proteomes" id="UP000253226">
    <property type="component" value="Unassembled WGS sequence"/>
</dbReference>
<feature type="domain" description="HTH lysR-type" evidence="5">
    <location>
        <begin position="109"/>
        <end position="162"/>
    </location>
</feature>
<proteinExistence type="inferred from homology"/>
<dbReference type="InterPro" id="IPR000847">
    <property type="entry name" value="LysR_HTH_N"/>
</dbReference>
<organism evidence="6 7">
    <name type="scientific">Thalassospira profundimaris</name>
    <dbReference type="NCBI Taxonomy" id="502049"/>
    <lineage>
        <taxon>Bacteria</taxon>
        <taxon>Pseudomonadati</taxon>
        <taxon>Pseudomonadota</taxon>
        <taxon>Alphaproteobacteria</taxon>
        <taxon>Rhodospirillales</taxon>
        <taxon>Thalassospiraceae</taxon>
        <taxon>Thalassospira</taxon>
    </lineage>
</organism>
<keyword evidence="3" id="KW-0238">DNA-binding</keyword>
<evidence type="ECO:0000256" key="4">
    <source>
        <dbReference type="ARBA" id="ARBA00023163"/>
    </source>
</evidence>
<dbReference type="SUPFAM" id="SSF46785">
    <property type="entry name" value="Winged helix' DNA-binding domain"/>
    <property type="match status" value="2"/>
</dbReference>
<protein>
    <recommendedName>
        <fullName evidence="5">HTH lysR-type domain-containing protein</fullName>
    </recommendedName>
</protein>
<dbReference type="Gene3D" id="3.40.190.10">
    <property type="entry name" value="Periplasmic binding protein-like II"/>
    <property type="match status" value="2"/>
</dbReference>
<keyword evidence="2" id="KW-0805">Transcription regulation</keyword>
<sequence>MSLQNPNLKHLRACLAVARRQSISAAAEDVYMSQPAVTQAVAKVERLLGVELFDRRPEGVFVTEPGKIFVRRVERLQGYLVQATAEIMRIGRRNRGHQVKLYQLVTGVQLRALIAISEAGSFSLAARNVGVSQPSLHRAARELEQLCAVPLFEKASTGILLTKQAETFVMFAKLALVELGQAEDEIASWKGGRGGRIVIGSMPLARSAILPNAINALMEEFPDTRLRVVDGPYPDLLFGLRHGDIDLLIGALRDPVPVDDVVQHKLFDDPLAIVGRVHHPLVKHRNLKPVDLAAYGWAVPLRGAPTRDYFETMFPVDRGVRPQSIVETGSLILIRRMLSTSDKLTIISRHQIKQEEKYGELTMLPIDLPDTERPIGLTVRKGWSPTSIQQNLIERLEEISKNIATLW</sequence>
<dbReference type="Pfam" id="PF03466">
    <property type="entry name" value="LysR_substrate"/>
    <property type="match status" value="1"/>
</dbReference>
<dbReference type="Pfam" id="PF00126">
    <property type="entry name" value="HTH_1"/>
    <property type="match status" value="2"/>
</dbReference>
<dbReference type="PANTHER" id="PTHR30126">
    <property type="entry name" value="HTH-TYPE TRANSCRIPTIONAL REGULATOR"/>
    <property type="match status" value="1"/>
</dbReference>
<dbReference type="InterPro" id="IPR005119">
    <property type="entry name" value="LysR_subst-bd"/>
</dbReference>
<dbReference type="OrthoDB" id="7840053at2"/>
<dbReference type="GO" id="GO:0003700">
    <property type="term" value="F:DNA-binding transcription factor activity"/>
    <property type="evidence" value="ECO:0007669"/>
    <property type="project" value="InterPro"/>
</dbReference>
<evidence type="ECO:0000256" key="3">
    <source>
        <dbReference type="ARBA" id="ARBA00023125"/>
    </source>
</evidence>
<dbReference type="SUPFAM" id="SSF53850">
    <property type="entry name" value="Periplasmic binding protein-like II"/>
    <property type="match status" value="1"/>
</dbReference>
<evidence type="ECO:0000256" key="2">
    <source>
        <dbReference type="ARBA" id="ARBA00023015"/>
    </source>
</evidence>
<comment type="caution">
    <text evidence="6">The sequence shown here is derived from an EMBL/GenBank/DDBJ whole genome shotgun (WGS) entry which is preliminary data.</text>
</comment>
<name>A0A367VVT1_9PROT</name>
<dbReference type="PROSITE" id="PS50931">
    <property type="entry name" value="HTH_LYSR"/>
    <property type="match status" value="2"/>
</dbReference>
<dbReference type="InterPro" id="IPR036390">
    <property type="entry name" value="WH_DNA-bd_sf"/>
</dbReference>
<evidence type="ECO:0000259" key="5">
    <source>
        <dbReference type="PROSITE" id="PS50931"/>
    </source>
</evidence>
<evidence type="ECO:0000313" key="6">
    <source>
        <dbReference type="EMBL" id="RCK29726.1"/>
    </source>
</evidence>
<dbReference type="EMBL" id="JPWF01000032">
    <property type="protein sequence ID" value="RCK29726.1"/>
    <property type="molecule type" value="Genomic_DNA"/>
</dbReference>
<feature type="domain" description="HTH lysR-type" evidence="5">
    <location>
        <begin position="6"/>
        <end position="63"/>
    </location>
</feature>
<dbReference type="PANTHER" id="PTHR30126:SF97">
    <property type="entry name" value="HTH-TYPE TRANSCRIPTIONAL REGULATOR ABGR"/>
    <property type="match status" value="1"/>
</dbReference>
<dbReference type="AlphaFoldDB" id="A0A367VVT1"/>
<comment type="similarity">
    <text evidence="1">Belongs to the LysR transcriptional regulatory family.</text>
</comment>
<dbReference type="Gene3D" id="1.10.10.10">
    <property type="entry name" value="Winged helix-like DNA-binding domain superfamily/Winged helix DNA-binding domain"/>
    <property type="match status" value="2"/>
</dbReference>
<dbReference type="GO" id="GO:0000976">
    <property type="term" value="F:transcription cis-regulatory region binding"/>
    <property type="evidence" value="ECO:0007669"/>
    <property type="project" value="TreeGrafter"/>
</dbReference>
<accession>A0A367VVT1</accession>
<reference evidence="6 7" key="1">
    <citation type="submission" date="2014-07" db="EMBL/GenBank/DDBJ databases">
        <title>Draft genome sequence of Thalassospira profundimaris 35.</title>
        <authorList>
            <person name="Lai Q."/>
            <person name="Shao Z."/>
        </authorList>
    </citation>
    <scope>NUCLEOTIDE SEQUENCE [LARGE SCALE GENOMIC DNA]</scope>
    <source>
        <strain evidence="6 7">35</strain>
    </source>
</reference>
<evidence type="ECO:0000256" key="1">
    <source>
        <dbReference type="ARBA" id="ARBA00009437"/>
    </source>
</evidence>
<dbReference type="InterPro" id="IPR036388">
    <property type="entry name" value="WH-like_DNA-bd_sf"/>
</dbReference>
<dbReference type="PRINTS" id="PR00039">
    <property type="entry name" value="HTHLYSR"/>
</dbReference>
<keyword evidence="4" id="KW-0804">Transcription</keyword>
<dbReference type="RefSeq" id="WP_114104544.1">
    <property type="nucleotide sequence ID" value="NZ_JPWF01000032.1"/>
</dbReference>
<evidence type="ECO:0000313" key="7">
    <source>
        <dbReference type="Proteomes" id="UP000253226"/>
    </source>
</evidence>